<evidence type="ECO:0000256" key="4">
    <source>
        <dbReference type="PROSITE-ProRule" id="PRU00325"/>
    </source>
</evidence>
<sequence length="865" mass="98153">MDLHKGQCFQTAAEAQDFITQFAKAHWHPLRQRNNVTTLSYNKKVSPNSQLPLEIQYQSLNWECKHSGAIKSRGKGKRQTHTFANGCSVQITIVFNRVMDNFVVLTCQLNHNHDVSPELIRLYPEHRRPSGKLAEDVDNMLSVNGNPSLVSQVLHKEGLAVRVKDMHNRKQVLVKSGSTMTARLRSTLALPNVHFRLLETEDHQFQGLFFQTDMQRKLFYKYGEMIQMDATYKTNNYRYPLFTLLVEDCDGVGQPIAFAIMTSEDQIHIEQFLEYFAECNDLSNTQCVVVDKDLAEINAISKCWNNVKILICYFHVLRAIDRHLNLLRLDQTQNEFCCLYTQKMLNANTELEFNSAIENLKDIPCFYQYIVENWIPYKDSITAFGRKNVRHLSNRTNNRIESFHGTLKKLISSSKIDMDVLVNNLLGMSSLRSMESAHRDFENTLKNVTLNKSSLLLEKYFKICTRYSSNLLQNEVEMACCNGYTVSKNHSTSGFVVTSPSMHNAYYIDLDFYCSCNFQKEMGLPCRHLFVVWIACEIDLFRPETVASRWLLYTNTPNLVDVSQSTTISIPRVTPNLSRSSRFNSIMLLMKEIASYVADQPQKTFPLYYESIECLQKFVFNDTPEEAFKALKNIESIHFEINNNAVVSGSSKYVDVLDKQLTINCSLDTAIVASTDVASTDVASTDVASTDVASTDVASTDVASTDVASTDFAITDVTITDVALTVKTTEASSNGVALTQSNERCSFPKPFTEELFFGTIPKVRGRPAATRQRAFKVFGTKTSKPSSLLPKTSESLQNITMESSVIQVQQNDSCKECGFDDLPKKRTKTIPWIQCAYCNSWYHSSCSGLKKKLKSSEQFRCKQCA</sequence>
<evidence type="ECO:0000259" key="5">
    <source>
        <dbReference type="PROSITE" id="PS50016"/>
    </source>
</evidence>
<accession>A0ABM4BYH6</accession>
<dbReference type="InterPro" id="IPR011011">
    <property type="entry name" value="Znf_FYVE_PHD"/>
</dbReference>
<dbReference type="InterPro" id="IPR019786">
    <property type="entry name" value="Zinc_finger_PHD-type_CS"/>
</dbReference>
<gene>
    <name evidence="8" type="primary">LOC136080872</name>
</gene>
<dbReference type="PROSITE" id="PS50016">
    <property type="entry name" value="ZF_PHD_2"/>
    <property type="match status" value="1"/>
</dbReference>
<dbReference type="Pfam" id="PF21056">
    <property type="entry name" value="ZSWIM1-3_RNaseH-like"/>
    <property type="match status" value="1"/>
</dbReference>
<keyword evidence="1" id="KW-0479">Metal-binding</keyword>
<dbReference type="GeneID" id="136080872"/>
<dbReference type="RefSeq" id="XP_065654293.1">
    <property type="nucleotide sequence ID" value="XM_065798221.1"/>
</dbReference>
<dbReference type="Proteomes" id="UP001652625">
    <property type="component" value="Chromosome 05"/>
</dbReference>
<evidence type="ECO:0000256" key="2">
    <source>
        <dbReference type="ARBA" id="ARBA00022771"/>
    </source>
</evidence>
<dbReference type="InterPro" id="IPR019787">
    <property type="entry name" value="Znf_PHD-finger"/>
</dbReference>
<dbReference type="InterPro" id="IPR013083">
    <property type="entry name" value="Znf_RING/FYVE/PHD"/>
</dbReference>
<keyword evidence="2 4" id="KW-0863">Zinc-finger</keyword>
<dbReference type="InterPro" id="IPR048324">
    <property type="entry name" value="ZSWIM1-3_RNaseH-like"/>
</dbReference>
<name>A0ABM4BYH6_HYDVU</name>
<keyword evidence="3" id="KW-0862">Zinc</keyword>
<dbReference type="PROSITE" id="PS01359">
    <property type="entry name" value="ZF_PHD_1"/>
    <property type="match status" value="1"/>
</dbReference>
<dbReference type="CDD" id="cd15517">
    <property type="entry name" value="PHD_TCF19_like"/>
    <property type="match status" value="1"/>
</dbReference>
<organism evidence="7 8">
    <name type="scientific">Hydra vulgaris</name>
    <name type="common">Hydra</name>
    <name type="synonym">Hydra attenuata</name>
    <dbReference type="NCBI Taxonomy" id="6087"/>
    <lineage>
        <taxon>Eukaryota</taxon>
        <taxon>Metazoa</taxon>
        <taxon>Cnidaria</taxon>
        <taxon>Hydrozoa</taxon>
        <taxon>Hydroidolina</taxon>
        <taxon>Anthoathecata</taxon>
        <taxon>Aplanulata</taxon>
        <taxon>Hydridae</taxon>
        <taxon>Hydra</taxon>
    </lineage>
</organism>
<feature type="domain" description="SWIM-type" evidence="6">
    <location>
        <begin position="506"/>
        <end position="537"/>
    </location>
</feature>
<evidence type="ECO:0000259" key="6">
    <source>
        <dbReference type="PROSITE" id="PS50966"/>
    </source>
</evidence>
<reference evidence="8" key="1">
    <citation type="submission" date="2025-08" db="UniProtKB">
        <authorList>
            <consortium name="RefSeq"/>
        </authorList>
    </citation>
    <scope>IDENTIFICATION</scope>
</reference>
<evidence type="ECO:0000256" key="3">
    <source>
        <dbReference type="ARBA" id="ARBA00022833"/>
    </source>
</evidence>
<evidence type="ECO:0000256" key="1">
    <source>
        <dbReference type="ARBA" id="ARBA00022723"/>
    </source>
</evidence>
<dbReference type="SUPFAM" id="SSF57903">
    <property type="entry name" value="FYVE/PHD zinc finger"/>
    <property type="match status" value="1"/>
</dbReference>
<evidence type="ECO:0000313" key="7">
    <source>
        <dbReference type="Proteomes" id="UP001652625"/>
    </source>
</evidence>
<evidence type="ECO:0000313" key="8">
    <source>
        <dbReference type="RefSeq" id="XP_065654293.1"/>
    </source>
</evidence>
<dbReference type="PANTHER" id="PTHR31569:SF4">
    <property type="entry name" value="SWIM-TYPE DOMAIN-CONTAINING PROTEIN"/>
    <property type="match status" value="1"/>
</dbReference>
<dbReference type="PANTHER" id="PTHR31569">
    <property type="entry name" value="SWIM-TYPE DOMAIN-CONTAINING PROTEIN"/>
    <property type="match status" value="1"/>
</dbReference>
<dbReference type="PROSITE" id="PS50966">
    <property type="entry name" value="ZF_SWIM"/>
    <property type="match status" value="1"/>
</dbReference>
<feature type="domain" description="PHD-type" evidence="5">
    <location>
        <begin position="811"/>
        <end position="865"/>
    </location>
</feature>
<keyword evidence="7" id="KW-1185">Reference proteome</keyword>
<dbReference type="InterPro" id="IPR052579">
    <property type="entry name" value="Zinc_finger_SWIM"/>
</dbReference>
<protein>
    <submittedName>
        <fullName evidence="8">Uncharacterized protein LOC136080872</fullName>
    </submittedName>
</protein>
<dbReference type="InterPro" id="IPR007527">
    <property type="entry name" value="Znf_SWIM"/>
</dbReference>
<dbReference type="SMART" id="SM00249">
    <property type="entry name" value="PHD"/>
    <property type="match status" value="1"/>
</dbReference>
<dbReference type="Gene3D" id="3.30.40.10">
    <property type="entry name" value="Zinc/RING finger domain, C3HC4 (zinc finger)"/>
    <property type="match status" value="1"/>
</dbReference>
<dbReference type="InterPro" id="IPR001965">
    <property type="entry name" value="Znf_PHD"/>
</dbReference>
<proteinExistence type="predicted"/>